<comment type="caution">
    <text evidence="2">The sequence shown here is derived from an EMBL/GenBank/DDBJ whole genome shotgun (WGS) entry which is preliminary data.</text>
</comment>
<keyword evidence="1" id="KW-0472">Membrane</keyword>
<keyword evidence="1" id="KW-0812">Transmembrane</keyword>
<proteinExistence type="predicted"/>
<evidence type="ECO:0000313" key="3">
    <source>
        <dbReference type="Proteomes" id="UP000636709"/>
    </source>
</evidence>
<evidence type="ECO:0000256" key="1">
    <source>
        <dbReference type="SAM" id="Phobius"/>
    </source>
</evidence>
<dbReference type="EMBL" id="JACEFO010002082">
    <property type="protein sequence ID" value="KAF8685882.1"/>
    <property type="molecule type" value="Genomic_DNA"/>
</dbReference>
<keyword evidence="3" id="KW-1185">Reference proteome</keyword>
<feature type="transmembrane region" description="Helical" evidence="1">
    <location>
        <begin position="25"/>
        <end position="45"/>
    </location>
</feature>
<gene>
    <name evidence="2" type="ORF">HU200_043795</name>
</gene>
<name>A0A835BAK3_9POAL</name>
<keyword evidence="1" id="KW-1133">Transmembrane helix</keyword>
<organism evidence="2 3">
    <name type="scientific">Digitaria exilis</name>
    <dbReference type="NCBI Taxonomy" id="1010633"/>
    <lineage>
        <taxon>Eukaryota</taxon>
        <taxon>Viridiplantae</taxon>
        <taxon>Streptophyta</taxon>
        <taxon>Embryophyta</taxon>
        <taxon>Tracheophyta</taxon>
        <taxon>Spermatophyta</taxon>
        <taxon>Magnoliopsida</taxon>
        <taxon>Liliopsida</taxon>
        <taxon>Poales</taxon>
        <taxon>Poaceae</taxon>
        <taxon>PACMAD clade</taxon>
        <taxon>Panicoideae</taxon>
        <taxon>Panicodae</taxon>
        <taxon>Paniceae</taxon>
        <taxon>Anthephorinae</taxon>
        <taxon>Digitaria</taxon>
    </lineage>
</organism>
<accession>A0A835BAK3</accession>
<protein>
    <submittedName>
        <fullName evidence="2">Uncharacterized protein</fullName>
    </submittedName>
</protein>
<dbReference type="AlphaFoldDB" id="A0A835BAK3"/>
<sequence>MGRMDNQIMSSVVAGGRRGWGEIRWICLFMAVPMKMAAATIFVRIELSACTLS</sequence>
<dbReference type="Proteomes" id="UP000636709">
    <property type="component" value="Unassembled WGS sequence"/>
</dbReference>
<evidence type="ECO:0000313" key="2">
    <source>
        <dbReference type="EMBL" id="KAF8685882.1"/>
    </source>
</evidence>
<reference evidence="2" key="1">
    <citation type="submission" date="2020-07" db="EMBL/GenBank/DDBJ databases">
        <title>Genome sequence and genetic diversity analysis of an under-domesticated orphan crop, white fonio (Digitaria exilis).</title>
        <authorList>
            <person name="Bennetzen J.L."/>
            <person name="Chen S."/>
            <person name="Ma X."/>
            <person name="Wang X."/>
            <person name="Yssel A.E.J."/>
            <person name="Chaluvadi S.R."/>
            <person name="Johnson M."/>
            <person name="Gangashetty P."/>
            <person name="Hamidou F."/>
            <person name="Sanogo M.D."/>
            <person name="Zwaenepoel A."/>
            <person name="Wallace J."/>
            <person name="Van De Peer Y."/>
            <person name="Van Deynze A."/>
        </authorList>
    </citation>
    <scope>NUCLEOTIDE SEQUENCE</scope>
    <source>
        <tissue evidence="2">Leaves</tissue>
    </source>
</reference>